<dbReference type="InterPro" id="IPR008979">
    <property type="entry name" value="Galactose-bd-like_sf"/>
</dbReference>
<dbReference type="AlphaFoldDB" id="A0A0D2X2Q4"/>
<keyword evidence="7" id="KW-1185">Reference proteome</keyword>
<accession>A0A0D2X2Q4</accession>
<dbReference type="PROSITE" id="PS50297">
    <property type="entry name" value="ANK_REP_REGION"/>
    <property type="match status" value="4"/>
</dbReference>
<organism evidence="6 7">
    <name type="scientific">Capsaspora owczarzaki (strain ATCC 30864)</name>
    <dbReference type="NCBI Taxonomy" id="595528"/>
    <lineage>
        <taxon>Eukaryota</taxon>
        <taxon>Filasterea</taxon>
        <taxon>Capsaspora</taxon>
    </lineage>
</organism>
<dbReference type="CDD" id="cd09487">
    <property type="entry name" value="SAM_superfamily"/>
    <property type="match status" value="1"/>
</dbReference>
<dbReference type="Pfam" id="PF00536">
    <property type="entry name" value="SAM_1"/>
    <property type="match status" value="1"/>
</dbReference>
<feature type="compositionally biased region" description="Pro residues" evidence="4">
    <location>
        <begin position="290"/>
        <end position="306"/>
    </location>
</feature>
<dbReference type="PROSITE" id="PS50088">
    <property type="entry name" value="ANK_REPEAT"/>
    <property type="match status" value="4"/>
</dbReference>
<dbReference type="SMART" id="SM00454">
    <property type="entry name" value="SAM"/>
    <property type="match status" value="1"/>
</dbReference>
<feature type="repeat" description="ANK" evidence="3">
    <location>
        <begin position="130"/>
        <end position="162"/>
    </location>
</feature>
<keyword evidence="1" id="KW-0677">Repeat</keyword>
<reference evidence="7" key="1">
    <citation type="submission" date="2011-02" db="EMBL/GenBank/DDBJ databases">
        <title>The Genome Sequence of Capsaspora owczarzaki ATCC 30864.</title>
        <authorList>
            <person name="Russ C."/>
            <person name="Cuomo C."/>
            <person name="Burger G."/>
            <person name="Gray M.W."/>
            <person name="Holland P.W.H."/>
            <person name="King N."/>
            <person name="Lang F.B.F."/>
            <person name="Roger A.J."/>
            <person name="Ruiz-Trillo I."/>
            <person name="Young S.K."/>
            <person name="Zeng Q."/>
            <person name="Gargeya S."/>
            <person name="Alvarado L."/>
            <person name="Berlin A."/>
            <person name="Chapman S.B."/>
            <person name="Chen Z."/>
            <person name="Freedman E."/>
            <person name="Gellesch M."/>
            <person name="Goldberg J."/>
            <person name="Griggs A."/>
            <person name="Gujja S."/>
            <person name="Heilman E."/>
            <person name="Heiman D."/>
            <person name="Howarth C."/>
            <person name="Mehta T."/>
            <person name="Neiman D."/>
            <person name="Pearson M."/>
            <person name="Roberts A."/>
            <person name="Saif S."/>
            <person name="Shea T."/>
            <person name="Shenoy N."/>
            <person name="Sisk P."/>
            <person name="Stolte C."/>
            <person name="Sykes S."/>
            <person name="White J."/>
            <person name="Yandava C."/>
            <person name="Haas B."/>
            <person name="Nusbaum C."/>
            <person name="Birren B."/>
        </authorList>
    </citation>
    <scope>NUCLEOTIDE SEQUENCE</scope>
    <source>
        <strain evidence="7">ATCC 30864</strain>
    </source>
</reference>
<dbReference type="PROSITE" id="PS50105">
    <property type="entry name" value="SAM_DOMAIN"/>
    <property type="match status" value="1"/>
</dbReference>
<dbReference type="Proteomes" id="UP000008743">
    <property type="component" value="Unassembled WGS sequence"/>
</dbReference>
<dbReference type="InterPro" id="IPR000421">
    <property type="entry name" value="FA58C"/>
</dbReference>
<dbReference type="Gene3D" id="1.25.40.20">
    <property type="entry name" value="Ankyrin repeat-containing domain"/>
    <property type="match status" value="2"/>
</dbReference>
<dbReference type="RefSeq" id="XP_004363562.1">
    <property type="nucleotide sequence ID" value="XM_004363505.1"/>
</dbReference>
<feature type="domain" description="SAM" evidence="5">
    <location>
        <begin position="481"/>
        <end position="539"/>
    </location>
</feature>
<gene>
    <name evidence="6" type="ORF">CAOG_003834</name>
</gene>
<dbReference type="Gene3D" id="1.10.150.50">
    <property type="entry name" value="Transcription Factor, Ets-1"/>
    <property type="match status" value="1"/>
</dbReference>
<feature type="repeat" description="ANK" evidence="3">
    <location>
        <begin position="97"/>
        <end position="129"/>
    </location>
</feature>
<dbReference type="EMBL" id="KE346364">
    <property type="protein sequence ID" value="KJE92964.1"/>
    <property type="molecule type" value="Genomic_DNA"/>
</dbReference>
<dbReference type="InParanoid" id="A0A0D2X2Q4"/>
<feature type="region of interest" description="Disordered" evidence="4">
    <location>
        <begin position="289"/>
        <end position="328"/>
    </location>
</feature>
<dbReference type="Pfam" id="PF00023">
    <property type="entry name" value="Ank"/>
    <property type="match status" value="1"/>
</dbReference>
<evidence type="ECO:0000313" key="7">
    <source>
        <dbReference type="Proteomes" id="UP000008743"/>
    </source>
</evidence>
<dbReference type="PANTHER" id="PTHR24174:SF16">
    <property type="entry name" value="CASKIN-2"/>
    <property type="match status" value="1"/>
</dbReference>
<keyword evidence="2 3" id="KW-0040">ANK repeat</keyword>
<evidence type="ECO:0000256" key="3">
    <source>
        <dbReference type="PROSITE-ProRule" id="PRU00023"/>
    </source>
</evidence>
<proteinExistence type="predicted"/>
<dbReference type="PANTHER" id="PTHR24174">
    <property type="entry name" value="ANKYRIN REPEAT AND STERILE ALPHA MOTIF DOMAIN-CONTAINING PROTEIN 1"/>
    <property type="match status" value="1"/>
</dbReference>
<dbReference type="InterPro" id="IPR002110">
    <property type="entry name" value="Ankyrin_rpt"/>
</dbReference>
<feature type="repeat" description="ANK" evidence="3">
    <location>
        <begin position="64"/>
        <end position="96"/>
    </location>
</feature>
<evidence type="ECO:0000313" key="6">
    <source>
        <dbReference type="EMBL" id="KJE92964.1"/>
    </source>
</evidence>
<dbReference type="InterPro" id="IPR001660">
    <property type="entry name" value="SAM"/>
</dbReference>
<dbReference type="SUPFAM" id="SSF49785">
    <property type="entry name" value="Galactose-binding domain-like"/>
    <property type="match status" value="1"/>
</dbReference>
<dbReference type="SUPFAM" id="SSF48403">
    <property type="entry name" value="Ankyrin repeat"/>
    <property type="match status" value="1"/>
</dbReference>
<dbReference type="Pfam" id="PF12796">
    <property type="entry name" value="Ank_2"/>
    <property type="match status" value="2"/>
</dbReference>
<dbReference type="PhylomeDB" id="A0A0D2X2Q4"/>
<evidence type="ECO:0000256" key="1">
    <source>
        <dbReference type="ARBA" id="ARBA00022737"/>
    </source>
</evidence>
<dbReference type="STRING" id="595528.A0A0D2X2Q4"/>
<evidence type="ECO:0000256" key="2">
    <source>
        <dbReference type="ARBA" id="ARBA00023043"/>
    </source>
</evidence>
<dbReference type="SMART" id="SM00248">
    <property type="entry name" value="ANK"/>
    <property type="match status" value="6"/>
</dbReference>
<dbReference type="InterPro" id="IPR036770">
    <property type="entry name" value="Ankyrin_rpt-contain_sf"/>
</dbReference>
<evidence type="ECO:0000259" key="5">
    <source>
        <dbReference type="PROSITE" id="PS50105"/>
    </source>
</evidence>
<protein>
    <recommendedName>
        <fullName evidence="5">SAM domain-containing protein</fullName>
    </recommendedName>
</protein>
<sequence>MGKEQDLLKASAEGDLKTVRRILANQTGGVLGSLMKKNDDLGAFEMPKEKIPLQHIAIDCRDDDNYTPMSLAALNGHTDIVELLIMHMAGLNRKDKNGNAPLHLVAVQGHGAIMDLLLAHQAKVNNKNNTGDNPLHFAAQYGRSLLIVKLLNAGADLLDTNNAGETCLDVAARFDRRETVSLLIDTDPRILKSTKSLIDAATTGRKEVVSILVNAGMDVNATAPATGSTALHEAARFFRKEIVQFLLDHGADANIRNNAGETPFSIVQAYQQAKENDLYPIFIQAQNRPPAIPARPGQAPPLPSRPGRPGGAPVPGGAAAPPPVPKKRTKRFPILIPAETWTQNTDKYRTLAEGANRATNVLLDDPAKYWVATSATNNWIIFDLGVEFNLTGVRIETISDTRTPKTFDIQTGKSLAGPWTTIMTHNIDNKGPTDAAARGEFQEFMGFDASSQFWRLMFKNNYGGFHTLVKQIQFFGLECRLESWLTALGMQQYFVNFLENDISQLTRLALMSETEVKNIIQLAGHRKKLMMAVKEIKDQVCALTKLKFTKMPCNHTFDMAVLPPFEVTGDPGSEEQIGIVAHGGAIVGGTSLKRLVPDGLNPSKVVFDDITLSPAGTYLLEAQALGNPAVLCRQDKPIVVEFQLKDNSALNSMFDDLDSMLKF</sequence>
<dbReference type="eggNOG" id="KOG0507">
    <property type="taxonomic scope" value="Eukaryota"/>
</dbReference>
<dbReference type="InterPro" id="IPR013761">
    <property type="entry name" value="SAM/pointed_sf"/>
</dbReference>
<name>A0A0D2X2Q4_CAPO3</name>
<evidence type="ECO:0000256" key="4">
    <source>
        <dbReference type="SAM" id="MobiDB-lite"/>
    </source>
</evidence>
<dbReference type="Pfam" id="PF00754">
    <property type="entry name" value="F5_F8_type_C"/>
    <property type="match status" value="1"/>
</dbReference>
<dbReference type="SUPFAM" id="SSF47769">
    <property type="entry name" value="SAM/Pointed domain"/>
    <property type="match status" value="1"/>
</dbReference>
<dbReference type="OrthoDB" id="5314041at2759"/>
<dbReference type="PRINTS" id="PR01415">
    <property type="entry name" value="ANKYRIN"/>
</dbReference>
<dbReference type="InterPro" id="IPR033635">
    <property type="entry name" value="ANKS1/Caskin"/>
</dbReference>
<dbReference type="OMA" id="AMFNKKD"/>
<dbReference type="Gene3D" id="2.60.120.260">
    <property type="entry name" value="Galactose-binding domain-like"/>
    <property type="match status" value="1"/>
</dbReference>
<feature type="repeat" description="ANK" evidence="3">
    <location>
        <begin position="226"/>
        <end position="258"/>
    </location>
</feature>